<reference evidence="2" key="1">
    <citation type="journal article" date="2020" name="Nature">
        <title>Giant virus diversity and host interactions through global metagenomics.</title>
        <authorList>
            <person name="Schulz F."/>
            <person name="Roux S."/>
            <person name="Paez-Espino D."/>
            <person name="Jungbluth S."/>
            <person name="Walsh D.A."/>
            <person name="Denef V.J."/>
            <person name="McMahon K.D."/>
            <person name="Konstantinidis K.T."/>
            <person name="Eloe-Fadrosh E.A."/>
            <person name="Kyrpides N.C."/>
            <person name="Woyke T."/>
        </authorList>
    </citation>
    <scope>NUCLEOTIDE SEQUENCE</scope>
    <source>
        <strain evidence="2">GVMAG-M-3300023184-77</strain>
    </source>
</reference>
<organism evidence="2">
    <name type="scientific">viral metagenome</name>
    <dbReference type="NCBI Taxonomy" id="1070528"/>
    <lineage>
        <taxon>unclassified sequences</taxon>
        <taxon>metagenomes</taxon>
        <taxon>organismal metagenomes</taxon>
    </lineage>
</organism>
<proteinExistence type="predicted"/>
<dbReference type="AlphaFoldDB" id="A0A6C0IH65"/>
<accession>A0A6C0IH65</accession>
<feature type="region of interest" description="Disordered" evidence="1">
    <location>
        <begin position="1"/>
        <end position="44"/>
    </location>
</feature>
<evidence type="ECO:0000256" key="1">
    <source>
        <dbReference type="SAM" id="MobiDB-lite"/>
    </source>
</evidence>
<protein>
    <submittedName>
        <fullName evidence="2">Uncharacterized protein</fullName>
    </submittedName>
</protein>
<dbReference type="EMBL" id="MN740165">
    <property type="protein sequence ID" value="QHT91257.1"/>
    <property type="molecule type" value="Genomic_DNA"/>
</dbReference>
<sequence length="187" mass="20655">MSDLKEIKLTGHIGGMQVSKKRKSRKNISGGGSTSAGTIVQLESMSSTLSPTSMNEVEGILPRLASQAAPLLTGGKKRVILKEAPKKINKVTLSVSKIPKVVEHVNLNLPLKNKTRKVSKKIKFSLKHLNKKIHKAKTIRKQSEEKSLDEIKKILSDAKLIKVDSKAPEGMIRQIYSDFMVLKHKAL</sequence>
<name>A0A6C0IH65_9ZZZZ</name>
<evidence type="ECO:0000313" key="2">
    <source>
        <dbReference type="EMBL" id="QHT91257.1"/>
    </source>
</evidence>